<reference evidence="5 6" key="1">
    <citation type="submission" date="2020-01" db="EMBL/GenBank/DDBJ databases">
        <title>Patterns of diversity and host range of bacteriophage communities associated with bean-nodulatin bacteria.</title>
        <authorList>
            <person name="Vann Cauwenberghe J."/>
            <person name="Santamaria R.I."/>
            <person name="Bustos P."/>
            <person name="Juarez S."/>
            <person name="Gonzalez V."/>
        </authorList>
    </citation>
    <scope>NUCLEOTIDE SEQUENCE [LARGE SCALE GENOMIC DNA]</scope>
    <source>
        <strain evidence="6">RHph</strain>
    </source>
</reference>
<dbReference type="PANTHER" id="PTHR38106">
    <property type="entry name" value="RNA CHAPERONE PROQ"/>
    <property type="match status" value="1"/>
</dbReference>
<feature type="domain" description="ProQ/FinO" evidence="4">
    <location>
        <begin position="70"/>
        <end position="184"/>
    </location>
</feature>
<evidence type="ECO:0000256" key="2">
    <source>
        <dbReference type="ARBA" id="ARBA00022884"/>
    </source>
</evidence>
<organism evidence="5 6">
    <name type="scientific">Rhizobium phage RHph_N34</name>
    <dbReference type="NCBI Taxonomy" id="2509586"/>
    <lineage>
        <taxon>Viruses</taxon>
        <taxon>Duplodnaviria</taxon>
        <taxon>Heunggongvirae</taxon>
        <taxon>Uroviricota</taxon>
        <taxon>Caudoviricetes</taxon>
        <taxon>Pootjesviridae</taxon>
        <taxon>Staniewskivirinae</taxon>
        <taxon>Trinifflemingvirus</taxon>
        <taxon>Trinifflemingvirus N34</taxon>
    </lineage>
</organism>
<dbReference type="InterPro" id="IPR036442">
    <property type="entry name" value="ProQ/FinO_sf"/>
</dbReference>
<name>A0A7S5UWY9_9CAUD</name>
<evidence type="ECO:0000256" key="3">
    <source>
        <dbReference type="ARBA" id="ARBA00023186"/>
    </source>
</evidence>
<keyword evidence="6" id="KW-1185">Reference proteome</keyword>
<protein>
    <submittedName>
        <fullName evidence="5">Bacterial conjugation repressor protein</fullName>
    </submittedName>
</protein>
<dbReference type="SMART" id="SM00945">
    <property type="entry name" value="ProQ"/>
    <property type="match status" value="1"/>
</dbReference>
<proteinExistence type="predicted"/>
<accession>A0A7S5UWY9</accession>
<dbReference type="InterPro" id="IPR023529">
    <property type="entry name" value="ProQ"/>
</dbReference>
<dbReference type="Gene3D" id="1.10.1710.10">
    <property type="entry name" value="ProQ/FinO domain"/>
    <property type="match status" value="1"/>
</dbReference>
<keyword evidence="2" id="KW-0694">RNA-binding</keyword>
<keyword evidence="3" id="KW-0143">Chaperone</keyword>
<keyword evidence="1" id="KW-0963">Cytoplasm</keyword>
<dbReference type="Pfam" id="PF04352">
    <property type="entry name" value="ProQ"/>
    <property type="match status" value="1"/>
</dbReference>
<sequence>MTFNRKDIGKVQAIVFHFEKLRKLGLFEDCSSELSYNLGKLDVHVSYFRDKFAEEERVRREQKLKEEKELKDLTVRAVLAMQTFFPEAFPINREDVVPLKIGIEHDLYEFFEKIVLPYKITRTAIQMALHSYTTSEAYYECFMRCTHRRDLQGNVFEYVLERDTKYAMKKLTQIRSAKNEPPIPNKI</sequence>
<dbReference type="GO" id="GO:0033592">
    <property type="term" value="F:RNA strand annealing activity"/>
    <property type="evidence" value="ECO:0007669"/>
    <property type="project" value="InterPro"/>
</dbReference>
<evidence type="ECO:0000313" key="5">
    <source>
        <dbReference type="EMBL" id="QIG73800.1"/>
    </source>
</evidence>
<dbReference type="SUPFAM" id="SSF48657">
    <property type="entry name" value="FinO-like"/>
    <property type="match status" value="1"/>
</dbReference>
<dbReference type="PANTHER" id="PTHR38106:SF1">
    <property type="entry name" value="RNA CHAPERONE PROQ"/>
    <property type="match status" value="1"/>
</dbReference>
<dbReference type="Proteomes" id="UP000646667">
    <property type="component" value="Segment"/>
</dbReference>
<dbReference type="GO" id="GO:0010608">
    <property type="term" value="P:post-transcriptional regulation of gene expression"/>
    <property type="evidence" value="ECO:0007669"/>
    <property type="project" value="InterPro"/>
</dbReference>
<dbReference type="EMBL" id="MN988534">
    <property type="protein sequence ID" value="QIG73800.1"/>
    <property type="molecule type" value="Genomic_DNA"/>
</dbReference>
<evidence type="ECO:0000256" key="1">
    <source>
        <dbReference type="ARBA" id="ARBA00022490"/>
    </source>
</evidence>
<evidence type="ECO:0000259" key="4">
    <source>
        <dbReference type="SMART" id="SM00945"/>
    </source>
</evidence>
<dbReference type="GO" id="GO:0034057">
    <property type="term" value="F:RNA strand-exchange activity"/>
    <property type="evidence" value="ECO:0007669"/>
    <property type="project" value="InterPro"/>
</dbReference>
<gene>
    <name evidence="5" type="ORF">EVC06_025</name>
</gene>
<dbReference type="InterPro" id="IPR016103">
    <property type="entry name" value="ProQ/FinO"/>
</dbReference>
<evidence type="ECO:0000313" key="6">
    <source>
        <dbReference type="Proteomes" id="UP000646667"/>
    </source>
</evidence>